<protein>
    <submittedName>
        <fullName evidence="3">Phosphatase PAP2 family protein</fullName>
    </submittedName>
</protein>
<organism evidence="3 4">
    <name type="scientific">Massilia norwichensis</name>
    <dbReference type="NCBI Taxonomy" id="1442366"/>
    <lineage>
        <taxon>Bacteria</taxon>
        <taxon>Pseudomonadati</taxon>
        <taxon>Pseudomonadota</taxon>
        <taxon>Betaproteobacteria</taxon>
        <taxon>Burkholderiales</taxon>
        <taxon>Oxalobacteraceae</taxon>
        <taxon>Telluria group</taxon>
        <taxon>Massilia</taxon>
    </lineage>
</organism>
<dbReference type="InterPro" id="IPR033879">
    <property type="entry name" value="UPP_Pase"/>
</dbReference>
<evidence type="ECO:0000313" key="3">
    <source>
        <dbReference type="EMBL" id="MCS0591480.1"/>
    </source>
</evidence>
<sequence>MLENINLLWFAMINSDAGLHGWRLELALFCAEWLILLVPVGLLGLWMRGAGAEREAAVKALAATGVALAINAVIGLLWYHARPFVAGVGHSFMHHAPDSSFPSDHGTIMFTVALVLATSSVPAAKHFGRSLLPLAFVVAWSRVFLGVHWPMDMLGALVVALGVSLLFRARLLDSLCALLTVSLGALYRRVLAVPIARGWLRP</sequence>
<reference evidence="3 4" key="1">
    <citation type="submission" date="2022-08" db="EMBL/GenBank/DDBJ databases">
        <title>Reclassification of Massilia species as members of the genera Telluria, Duganella, Pseudoduganella, Mokoshia gen. nov. and Zemynaea gen. nov. using orthogonal and non-orthogonal genome-based approaches.</title>
        <authorList>
            <person name="Bowman J.P."/>
        </authorList>
    </citation>
    <scope>NUCLEOTIDE SEQUENCE [LARGE SCALE GENOMIC DNA]</scope>
    <source>
        <strain evidence="3 4">LMG 28164</strain>
    </source>
</reference>
<feature type="transmembrane region" description="Helical" evidence="1">
    <location>
        <begin position="26"/>
        <end position="46"/>
    </location>
</feature>
<feature type="transmembrane region" description="Helical" evidence="1">
    <location>
        <begin position="171"/>
        <end position="191"/>
    </location>
</feature>
<dbReference type="InterPro" id="IPR000326">
    <property type="entry name" value="PAP2/HPO"/>
</dbReference>
<dbReference type="Pfam" id="PF01569">
    <property type="entry name" value="PAP2"/>
    <property type="match status" value="1"/>
</dbReference>
<evidence type="ECO:0000256" key="1">
    <source>
        <dbReference type="SAM" id="Phobius"/>
    </source>
</evidence>
<keyword evidence="4" id="KW-1185">Reference proteome</keyword>
<keyword evidence="1" id="KW-1133">Transmembrane helix</keyword>
<dbReference type="Proteomes" id="UP001205560">
    <property type="component" value="Unassembled WGS sequence"/>
</dbReference>
<gene>
    <name evidence="3" type="ORF">NX782_20010</name>
</gene>
<feature type="transmembrane region" description="Helical" evidence="1">
    <location>
        <begin position="107"/>
        <end position="124"/>
    </location>
</feature>
<evidence type="ECO:0000259" key="2">
    <source>
        <dbReference type="SMART" id="SM00014"/>
    </source>
</evidence>
<dbReference type="CDD" id="cd03385">
    <property type="entry name" value="PAP2_BcrC_like"/>
    <property type="match status" value="1"/>
</dbReference>
<feature type="transmembrane region" description="Helical" evidence="1">
    <location>
        <begin position="131"/>
        <end position="151"/>
    </location>
</feature>
<name>A0ABT2ACJ1_9BURK</name>
<keyword evidence="1" id="KW-0812">Transmembrane</keyword>
<dbReference type="SUPFAM" id="SSF48317">
    <property type="entry name" value="Acid phosphatase/Vanadium-dependent haloperoxidase"/>
    <property type="match status" value="1"/>
</dbReference>
<feature type="domain" description="Phosphatidic acid phosphatase type 2/haloperoxidase" evidence="2">
    <location>
        <begin position="57"/>
        <end position="168"/>
    </location>
</feature>
<proteinExistence type="predicted"/>
<dbReference type="Gene3D" id="1.20.144.10">
    <property type="entry name" value="Phosphatidic acid phosphatase type 2/haloperoxidase"/>
    <property type="match status" value="1"/>
</dbReference>
<dbReference type="InterPro" id="IPR036938">
    <property type="entry name" value="PAP2/HPO_sf"/>
</dbReference>
<dbReference type="SMART" id="SM00014">
    <property type="entry name" value="acidPPc"/>
    <property type="match status" value="1"/>
</dbReference>
<dbReference type="RefSeq" id="WP_258847246.1">
    <property type="nucleotide sequence ID" value="NZ_JANUGX010000027.1"/>
</dbReference>
<accession>A0ABT2ACJ1</accession>
<comment type="caution">
    <text evidence="3">The sequence shown here is derived from an EMBL/GenBank/DDBJ whole genome shotgun (WGS) entry which is preliminary data.</text>
</comment>
<keyword evidence="1" id="KW-0472">Membrane</keyword>
<dbReference type="EMBL" id="JANUGX010000027">
    <property type="protein sequence ID" value="MCS0591480.1"/>
    <property type="molecule type" value="Genomic_DNA"/>
</dbReference>
<evidence type="ECO:0000313" key="4">
    <source>
        <dbReference type="Proteomes" id="UP001205560"/>
    </source>
</evidence>
<feature type="transmembrane region" description="Helical" evidence="1">
    <location>
        <begin position="58"/>
        <end position="79"/>
    </location>
</feature>